<name>A0A6G1LHH6_9PEZI</name>
<feature type="signal peptide" evidence="1">
    <location>
        <begin position="1"/>
        <end position="20"/>
    </location>
</feature>
<keyword evidence="3" id="KW-1185">Reference proteome</keyword>
<dbReference type="AlphaFoldDB" id="A0A6G1LHH6"/>
<evidence type="ECO:0000313" key="3">
    <source>
        <dbReference type="Proteomes" id="UP000799436"/>
    </source>
</evidence>
<reference evidence="2" key="1">
    <citation type="journal article" date="2020" name="Stud. Mycol.">
        <title>101 Dothideomycetes genomes: a test case for predicting lifestyles and emergence of pathogens.</title>
        <authorList>
            <person name="Haridas S."/>
            <person name="Albert R."/>
            <person name="Binder M."/>
            <person name="Bloem J."/>
            <person name="Labutti K."/>
            <person name="Salamov A."/>
            <person name="Andreopoulos B."/>
            <person name="Baker S."/>
            <person name="Barry K."/>
            <person name="Bills G."/>
            <person name="Bluhm B."/>
            <person name="Cannon C."/>
            <person name="Castanera R."/>
            <person name="Culley D."/>
            <person name="Daum C."/>
            <person name="Ezra D."/>
            <person name="Gonzalez J."/>
            <person name="Henrissat B."/>
            <person name="Kuo A."/>
            <person name="Liang C."/>
            <person name="Lipzen A."/>
            <person name="Lutzoni F."/>
            <person name="Magnuson J."/>
            <person name="Mondo S."/>
            <person name="Nolan M."/>
            <person name="Ohm R."/>
            <person name="Pangilinan J."/>
            <person name="Park H.-J."/>
            <person name="Ramirez L."/>
            <person name="Alfaro M."/>
            <person name="Sun H."/>
            <person name="Tritt A."/>
            <person name="Yoshinaga Y."/>
            <person name="Zwiers L.-H."/>
            <person name="Turgeon B."/>
            <person name="Goodwin S."/>
            <person name="Spatafora J."/>
            <person name="Crous P."/>
            <person name="Grigoriev I."/>
        </authorList>
    </citation>
    <scope>NUCLEOTIDE SEQUENCE</scope>
    <source>
        <strain evidence="2">CBS 116005</strain>
    </source>
</reference>
<protein>
    <submittedName>
        <fullName evidence="2">Uncharacterized protein</fullName>
    </submittedName>
</protein>
<feature type="chain" id="PRO_5026048529" evidence="1">
    <location>
        <begin position="21"/>
        <end position="90"/>
    </location>
</feature>
<evidence type="ECO:0000256" key="1">
    <source>
        <dbReference type="SAM" id="SignalP"/>
    </source>
</evidence>
<dbReference type="Proteomes" id="UP000799436">
    <property type="component" value="Unassembled WGS sequence"/>
</dbReference>
<keyword evidence="1" id="KW-0732">Signal</keyword>
<sequence>MKSFRLLATTLLATANMASAAKRCRCTDSRGNDVAAATQAACDQIPSAVYKEDQGQQCFARDHAFINEQTMKDTCPQVGHGAVSARCYSP</sequence>
<evidence type="ECO:0000313" key="2">
    <source>
        <dbReference type="EMBL" id="KAF2771878.1"/>
    </source>
</evidence>
<dbReference type="EMBL" id="ML995817">
    <property type="protein sequence ID" value="KAF2771878.1"/>
    <property type="molecule type" value="Genomic_DNA"/>
</dbReference>
<accession>A0A6G1LHH6</accession>
<proteinExistence type="predicted"/>
<gene>
    <name evidence="2" type="ORF">EJ03DRAFT_325130</name>
</gene>
<organism evidence="2 3">
    <name type="scientific">Teratosphaeria nubilosa</name>
    <dbReference type="NCBI Taxonomy" id="161662"/>
    <lineage>
        <taxon>Eukaryota</taxon>
        <taxon>Fungi</taxon>
        <taxon>Dikarya</taxon>
        <taxon>Ascomycota</taxon>
        <taxon>Pezizomycotina</taxon>
        <taxon>Dothideomycetes</taxon>
        <taxon>Dothideomycetidae</taxon>
        <taxon>Mycosphaerellales</taxon>
        <taxon>Teratosphaeriaceae</taxon>
        <taxon>Teratosphaeria</taxon>
    </lineage>
</organism>